<dbReference type="PANTHER" id="PTHR43420">
    <property type="entry name" value="ACETYLTRANSFERASE"/>
    <property type="match status" value="1"/>
</dbReference>
<dbReference type="EMBL" id="AEPV01000066">
    <property type="protein sequence ID" value="EFU73496.1"/>
    <property type="molecule type" value="Genomic_DNA"/>
</dbReference>
<dbReference type="SUPFAM" id="SSF55729">
    <property type="entry name" value="Acyl-CoA N-acyltransferases (Nat)"/>
    <property type="match status" value="1"/>
</dbReference>
<dbReference type="eggNOG" id="COG0456">
    <property type="taxonomic scope" value="Bacteria"/>
</dbReference>
<dbReference type="RefSeq" id="WP_007208625.1">
    <property type="nucleotide sequence ID" value="NZ_GL622241.1"/>
</dbReference>
<evidence type="ECO:0000313" key="6">
    <source>
        <dbReference type="EMBL" id="EFU73496.1"/>
    </source>
</evidence>
<comment type="similarity">
    <text evidence="1">Belongs to the acetyltransferase family. RimI subfamily.</text>
</comment>
<dbReference type="InterPro" id="IPR050680">
    <property type="entry name" value="YpeA/RimI_acetyltransf"/>
</dbReference>
<evidence type="ECO:0000256" key="3">
    <source>
        <dbReference type="ARBA" id="ARBA00022679"/>
    </source>
</evidence>
<keyword evidence="2" id="KW-0963">Cytoplasm</keyword>
<dbReference type="Proteomes" id="UP000010296">
    <property type="component" value="Unassembled WGS sequence"/>
</dbReference>
<feature type="domain" description="N-acetyltransferase" evidence="5">
    <location>
        <begin position="1"/>
        <end position="152"/>
    </location>
</feature>
<dbReference type="OrthoDB" id="9794566at2"/>
<organism evidence="6 7">
    <name type="scientific">Enterococcus italicus (strain DSM 15952 / CCUG 50447 / LMG 22039 / TP 1.5)</name>
    <dbReference type="NCBI Taxonomy" id="888064"/>
    <lineage>
        <taxon>Bacteria</taxon>
        <taxon>Bacillati</taxon>
        <taxon>Bacillota</taxon>
        <taxon>Bacilli</taxon>
        <taxon>Lactobacillales</taxon>
        <taxon>Enterococcaceae</taxon>
        <taxon>Enterococcus</taxon>
    </lineage>
</organism>
<dbReference type="InterPro" id="IPR006464">
    <property type="entry name" value="AcTrfase_RimI/Ard1"/>
</dbReference>
<protein>
    <submittedName>
        <fullName evidence="6">Ribosomal-protein-alanine acetyltransferase</fullName>
        <ecNumber evidence="6">2.3.1.128</ecNumber>
    </submittedName>
</protein>
<dbReference type="InterPro" id="IPR016181">
    <property type="entry name" value="Acyl_CoA_acyltransferase"/>
</dbReference>
<dbReference type="STRING" id="888064.HMPREF9088_1612"/>
<dbReference type="HOGENOM" id="CLU_013985_23_2_9"/>
<evidence type="ECO:0000256" key="1">
    <source>
        <dbReference type="ARBA" id="ARBA00005395"/>
    </source>
</evidence>
<name>E6LGX2_ENTI1</name>
<proteinExistence type="inferred from homology"/>
<dbReference type="InterPro" id="IPR000182">
    <property type="entry name" value="GNAT_dom"/>
</dbReference>
<dbReference type="EC" id="2.3.1.128" evidence="6"/>
<dbReference type="Pfam" id="PF00583">
    <property type="entry name" value="Acetyltransf_1"/>
    <property type="match status" value="1"/>
</dbReference>
<keyword evidence="7" id="KW-1185">Reference proteome</keyword>
<sequence length="157" mass="18767">MKIKTLTDYPDQEALARQLEELVETAFTEGVSWNYQAFISDFHSQFARYFLLEEDGNIIGLVNGHQLFDEFELFLLAIHPDFRKKGLATCLFQSMEDQLQRQKVQQILLEVRASNQRALKLYEQFSFERYHIRKNYYEQPVEDAWLLRKRVKEQTHG</sequence>
<evidence type="ECO:0000256" key="4">
    <source>
        <dbReference type="ARBA" id="ARBA00023315"/>
    </source>
</evidence>
<comment type="caution">
    <text evidence="6">The sequence shown here is derived from an EMBL/GenBank/DDBJ whole genome shotgun (WGS) entry which is preliminary data.</text>
</comment>
<dbReference type="GeneID" id="302705419"/>
<keyword evidence="4 6" id="KW-0012">Acyltransferase</keyword>
<accession>E6LGX2</accession>
<dbReference type="GO" id="GO:0008080">
    <property type="term" value="F:N-acetyltransferase activity"/>
    <property type="evidence" value="ECO:0007669"/>
    <property type="project" value="InterPro"/>
</dbReference>
<evidence type="ECO:0000313" key="7">
    <source>
        <dbReference type="Proteomes" id="UP000010296"/>
    </source>
</evidence>
<dbReference type="PANTHER" id="PTHR43420:SF44">
    <property type="entry name" value="ACETYLTRANSFERASE YPEA"/>
    <property type="match status" value="1"/>
</dbReference>
<dbReference type="NCBIfam" id="TIGR01575">
    <property type="entry name" value="rimI"/>
    <property type="match status" value="1"/>
</dbReference>
<dbReference type="AlphaFoldDB" id="E6LGX2"/>
<evidence type="ECO:0000259" key="5">
    <source>
        <dbReference type="PROSITE" id="PS51186"/>
    </source>
</evidence>
<gene>
    <name evidence="6" type="primary">rimI</name>
    <name evidence="6" type="ORF">HMPREF9088_1612</name>
</gene>
<dbReference type="PROSITE" id="PS51186">
    <property type="entry name" value="GNAT"/>
    <property type="match status" value="1"/>
</dbReference>
<keyword evidence="3 6" id="KW-0808">Transferase</keyword>
<dbReference type="CDD" id="cd04301">
    <property type="entry name" value="NAT_SF"/>
    <property type="match status" value="1"/>
</dbReference>
<evidence type="ECO:0000256" key="2">
    <source>
        <dbReference type="ARBA" id="ARBA00022490"/>
    </source>
</evidence>
<reference evidence="6 7" key="1">
    <citation type="submission" date="2010-12" db="EMBL/GenBank/DDBJ databases">
        <authorList>
            <person name="Muzny D."/>
            <person name="Qin X."/>
            <person name="Deng J."/>
            <person name="Jiang H."/>
            <person name="Liu Y."/>
            <person name="Qu J."/>
            <person name="Song X.-Z."/>
            <person name="Zhang L."/>
            <person name="Thornton R."/>
            <person name="Coyle M."/>
            <person name="Francisco L."/>
            <person name="Jackson L."/>
            <person name="Javaid M."/>
            <person name="Korchina V."/>
            <person name="Kovar C."/>
            <person name="Mata R."/>
            <person name="Mathew T."/>
            <person name="Ngo R."/>
            <person name="Nguyen L."/>
            <person name="Nguyen N."/>
            <person name="Okwuonu G."/>
            <person name="Ongeri F."/>
            <person name="Pham C."/>
            <person name="Simmons D."/>
            <person name="Wilczek-Boney K."/>
            <person name="Hale W."/>
            <person name="Jakkamsetti A."/>
            <person name="Pham P."/>
            <person name="Ruth R."/>
            <person name="San Lucas F."/>
            <person name="Warren J."/>
            <person name="Zhang J."/>
            <person name="Zhao Z."/>
            <person name="Zhou C."/>
            <person name="Zhu D."/>
            <person name="Lee S."/>
            <person name="Bess C."/>
            <person name="Blankenburg K."/>
            <person name="Forbes L."/>
            <person name="Fu Q."/>
            <person name="Gubbala S."/>
            <person name="Hirani K."/>
            <person name="Jayaseelan J.C."/>
            <person name="Lara F."/>
            <person name="Munidasa M."/>
            <person name="Palculict T."/>
            <person name="Patil S."/>
            <person name="Pu L.-L."/>
            <person name="Saada N."/>
            <person name="Tang L."/>
            <person name="Weissenberger G."/>
            <person name="Zhu Y."/>
            <person name="Hemphill L."/>
            <person name="Shang Y."/>
            <person name="Youmans B."/>
            <person name="Ayvaz T."/>
            <person name="Ross M."/>
            <person name="Santibanez J."/>
            <person name="Aqrawi P."/>
            <person name="Gross S."/>
            <person name="Joshi V."/>
            <person name="Fowler G."/>
            <person name="Nazareth L."/>
            <person name="Reid J."/>
            <person name="Worley K."/>
            <person name="Petrosino J."/>
            <person name="Highlander S."/>
            <person name="Gibbs R."/>
        </authorList>
    </citation>
    <scope>NUCLEOTIDE SEQUENCE [LARGE SCALE GENOMIC DNA]</scope>
    <source>
        <strain evidence="7">DSM 15952 / CCUG 50447 / LMG 22039 / TP 1.5</strain>
    </source>
</reference>
<dbReference type="Gene3D" id="3.40.630.30">
    <property type="match status" value="1"/>
</dbReference>